<keyword evidence="12" id="KW-1185">Reference proteome</keyword>
<comment type="pathway">
    <text evidence="1">Purine metabolism; purine nucleoside salvage.</text>
</comment>
<dbReference type="GO" id="GO:0005737">
    <property type="term" value="C:cytoplasm"/>
    <property type="evidence" value="ECO:0007669"/>
    <property type="project" value="TreeGrafter"/>
</dbReference>
<dbReference type="InterPro" id="IPR011268">
    <property type="entry name" value="Purine_phosphorylase"/>
</dbReference>
<dbReference type="InterPro" id="IPR000845">
    <property type="entry name" value="Nucleoside_phosphorylase_d"/>
</dbReference>
<evidence type="ECO:0000256" key="2">
    <source>
        <dbReference type="ARBA" id="ARBA00006751"/>
    </source>
</evidence>
<keyword evidence="4" id="KW-0328">Glycosyltransferase</keyword>
<dbReference type="GO" id="GO:0004731">
    <property type="term" value="F:purine-nucleoside phosphorylase activity"/>
    <property type="evidence" value="ECO:0007669"/>
    <property type="project" value="UniProtKB-EC"/>
</dbReference>
<comment type="catalytic activity">
    <reaction evidence="7">
        <text>2'-deoxyguanosine + phosphate = 2-deoxy-alpha-D-ribose 1-phosphate + guanine</text>
        <dbReference type="Rhea" id="RHEA:27738"/>
        <dbReference type="ChEBI" id="CHEBI:16235"/>
        <dbReference type="ChEBI" id="CHEBI:17172"/>
        <dbReference type="ChEBI" id="CHEBI:43474"/>
        <dbReference type="ChEBI" id="CHEBI:57259"/>
        <dbReference type="EC" id="2.4.2.1"/>
    </reaction>
</comment>
<dbReference type="PANTHER" id="PTHR11904:SF9">
    <property type="entry name" value="PURINE NUCLEOSIDE PHOSPHORYLASE-RELATED"/>
    <property type="match status" value="1"/>
</dbReference>
<feature type="domain" description="Nucleoside phosphorylase" evidence="11">
    <location>
        <begin position="6"/>
        <end position="81"/>
    </location>
</feature>
<comment type="catalytic activity">
    <reaction evidence="9">
        <text>guanosine + phosphate = alpha-D-ribose 1-phosphate + guanine</text>
        <dbReference type="Rhea" id="RHEA:13233"/>
        <dbReference type="ChEBI" id="CHEBI:16235"/>
        <dbReference type="ChEBI" id="CHEBI:16750"/>
        <dbReference type="ChEBI" id="CHEBI:43474"/>
        <dbReference type="ChEBI" id="CHEBI:57720"/>
        <dbReference type="EC" id="2.4.2.1"/>
    </reaction>
</comment>
<evidence type="ECO:0000313" key="12">
    <source>
        <dbReference type="Proteomes" id="UP000887578"/>
    </source>
</evidence>
<organism evidence="12 13">
    <name type="scientific">Panagrolaimus davidi</name>
    <dbReference type="NCBI Taxonomy" id="227884"/>
    <lineage>
        <taxon>Eukaryota</taxon>
        <taxon>Metazoa</taxon>
        <taxon>Ecdysozoa</taxon>
        <taxon>Nematoda</taxon>
        <taxon>Chromadorea</taxon>
        <taxon>Rhabditida</taxon>
        <taxon>Tylenchina</taxon>
        <taxon>Panagrolaimomorpha</taxon>
        <taxon>Panagrolaimoidea</taxon>
        <taxon>Panagrolaimidae</taxon>
        <taxon>Panagrolaimus</taxon>
    </lineage>
</organism>
<evidence type="ECO:0000256" key="7">
    <source>
        <dbReference type="ARBA" id="ARBA00023929"/>
    </source>
</evidence>
<evidence type="ECO:0000256" key="6">
    <source>
        <dbReference type="ARBA" id="ARBA00023918"/>
    </source>
</evidence>
<protein>
    <recommendedName>
        <fullName evidence="3">purine-nucleoside phosphorylase</fullName>
        <ecNumber evidence="3">2.4.2.1</ecNumber>
    </recommendedName>
    <alternativeName>
        <fullName evidence="10">Inosine-guanosine phosphorylase</fullName>
    </alternativeName>
</protein>
<evidence type="ECO:0000259" key="11">
    <source>
        <dbReference type="Pfam" id="PF01048"/>
    </source>
</evidence>
<accession>A0A914QZ65</accession>
<comment type="catalytic activity">
    <reaction evidence="6">
        <text>inosine + phosphate = alpha-D-ribose 1-phosphate + hypoxanthine</text>
        <dbReference type="Rhea" id="RHEA:27646"/>
        <dbReference type="ChEBI" id="CHEBI:17368"/>
        <dbReference type="ChEBI" id="CHEBI:17596"/>
        <dbReference type="ChEBI" id="CHEBI:43474"/>
        <dbReference type="ChEBI" id="CHEBI:57720"/>
        <dbReference type="EC" id="2.4.2.1"/>
    </reaction>
</comment>
<name>A0A914QZ65_9BILA</name>
<evidence type="ECO:0000256" key="5">
    <source>
        <dbReference type="ARBA" id="ARBA00022679"/>
    </source>
</evidence>
<evidence type="ECO:0000256" key="1">
    <source>
        <dbReference type="ARBA" id="ARBA00005058"/>
    </source>
</evidence>
<dbReference type="SUPFAM" id="SSF53167">
    <property type="entry name" value="Purine and uridine phosphorylases"/>
    <property type="match status" value="1"/>
</dbReference>
<dbReference type="EC" id="2.4.2.1" evidence="3"/>
<evidence type="ECO:0000256" key="9">
    <source>
        <dbReference type="ARBA" id="ARBA00023970"/>
    </source>
</evidence>
<reference evidence="13" key="1">
    <citation type="submission" date="2022-11" db="UniProtKB">
        <authorList>
            <consortium name="WormBaseParasite"/>
        </authorList>
    </citation>
    <scope>IDENTIFICATION</scope>
</reference>
<proteinExistence type="inferred from homology"/>
<dbReference type="Gene3D" id="3.40.50.1580">
    <property type="entry name" value="Nucleoside phosphorylase domain"/>
    <property type="match status" value="1"/>
</dbReference>
<keyword evidence="5" id="KW-0808">Transferase</keyword>
<dbReference type="PANTHER" id="PTHR11904">
    <property type="entry name" value="METHYLTHIOADENOSINE/PURINE NUCLEOSIDE PHOSPHORYLASE"/>
    <property type="match status" value="1"/>
</dbReference>
<dbReference type="Pfam" id="PF01048">
    <property type="entry name" value="PNP_UDP_1"/>
    <property type="match status" value="1"/>
</dbReference>
<evidence type="ECO:0000256" key="10">
    <source>
        <dbReference type="ARBA" id="ARBA00031036"/>
    </source>
</evidence>
<dbReference type="InterPro" id="IPR035994">
    <property type="entry name" value="Nucleoside_phosphorylase_sf"/>
</dbReference>
<dbReference type="WBParaSite" id="PDA_v2.g4357.t1">
    <property type="protein sequence ID" value="PDA_v2.g4357.t1"/>
    <property type="gene ID" value="PDA_v2.g4357"/>
</dbReference>
<evidence type="ECO:0000256" key="8">
    <source>
        <dbReference type="ARBA" id="ARBA00023950"/>
    </source>
</evidence>
<evidence type="ECO:0000313" key="13">
    <source>
        <dbReference type="WBParaSite" id="PDA_v2.g4357.t1"/>
    </source>
</evidence>
<sequence length="98" mass="11135">MRRFGQQIAKDQNIRCHEGIYVMKGGPNYETAAEIRFLQTSGRNAVESSTCHEVAVARQCGIKVFGFSLITNKLNLKDLKKVNNFKTNPEEEDEKKQS</sequence>
<comment type="catalytic activity">
    <reaction evidence="8">
        <text>2'-deoxyinosine + phosphate = 2-deoxy-alpha-D-ribose 1-phosphate + hypoxanthine</text>
        <dbReference type="Rhea" id="RHEA:27750"/>
        <dbReference type="ChEBI" id="CHEBI:17368"/>
        <dbReference type="ChEBI" id="CHEBI:28997"/>
        <dbReference type="ChEBI" id="CHEBI:43474"/>
        <dbReference type="ChEBI" id="CHEBI:57259"/>
        <dbReference type="EC" id="2.4.2.1"/>
    </reaction>
</comment>
<dbReference type="Proteomes" id="UP000887578">
    <property type="component" value="Unplaced"/>
</dbReference>
<evidence type="ECO:0000256" key="4">
    <source>
        <dbReference type="ARBA" id="ARBA00022676"/>
    </source>
</evidence>
<comment type="similarity">
    <text evidence="2">Belongs to the PNP/MTAP phosphorylase family.</text>
</comment>
<dbReference type="GO" id="GO:0009116">
    <property type="term" value="P:nucleoside metabolic process"/>
    <property type="evidence" value="ECO:0007669"/>
    <property type="project" value="InterPro"/>
</dbReference>
<dbReference type="AlphaFoldDB" id="A0A914QZ65"/>
<evidence type="ECO:0000256" key="3">
    <source>
        <dbReference type="ARBA" id="ARBA00011886"/>
    </source>
</evidence>